<evidence type="ECO:0000256" key="2">
    <source>
        <dbReference type="ARBA" id="ARBA00022448"/>
    </source>
</evidence>
<evidence type="ECO:0000256" key="5">
    <source>
        <dbReference type="ARBA" id="ARBA00022741"/>
    </source>
</evidence>
<keyword evidence="4 9" id="KW-0812">Transmembrane</keyword>
<keyword evidence="5" id="KW-0547">Nucleotide-binding</keyword>
<dbReference type="GO" id="GO:0140359">
    <property type="term" value="F:ABC-type transporter activity"/>
    <property type="evidence" value="ECO:0007669"/>
    <property type="project" value="InterPro"/>
</dbReference>
<keyword evidence="8 9" id="KW-0472">Membrane</keyword>
<dbReference type="PANTHER" id="PTHR24221">
    <property type="entry name" value="ATP-BINDING CASSETTE SUB-FAMILY B"/>
    <property type="match status" value="1"/>
</dbReference>
<dbReference type="Proteomes" id="UP001058072">
    <property type="component" value="Chromosome"/>
</dbReference>
<dbReference type="InterPro" id="IPR039421">
    <property type="entry name" value="Type_1_exporter"/>
</dbReference>
<dbReference type="AlphaFoldDB" id="A0A9Q9CGM0"/>
<dbReference type="SUPFAM" id="SSF52540">
    <property type="entry name" value="P-loop containing nucleoside triphosphate hydrolases"/>
    <property type="match status" value="1"/>
</dbReference>
<evidence type="ECO:0000256" key="6">
    <source>
        <dbReference type="ARBA" id="ARBA00022840"/>
    </source>
</evidence>
<feature type="transmembrane region" description="Helical" evidence="9">
    <location>
        <begin position="18"/>
        <end position="38"/>
    </location>
</feature>
<dbReference type="SUPFAM" id="SSF90123">
    <property type="entry name" value="ABC transporter transmembrane region"/>
    <property type="match status" value="1"/>
</dbReference>
<evidence type="ECO:0000259" key="11">
    <source>
        <dbReference type="PROSITE" id="PS50929"/>
    </source>
</evidence>
<dbReference type="GO" id="GO:0005886">
    <property type="term" value="C:plasma membrane"/>
    <property type="evidence" value="ECO:0007669"/>
    <property type="project" value="UniProtKB-SubCell"/>
</dbReference>
<evidence type="ECO:0000256" key="8">
    <source>
        <dbReference type="ARBA" id="ARBA00023136"/>
    </source>
</evidence>
<dbReference type="GO" id="GO:0034040">
    <property type="term" value="F:ATPase-coupled lipid transmembrane transporter activity"/>
    <property type="evidence" value="ECO:0007669"/>
    <property type="project" value="TreeGrafter"/>
</dbReference>
<organism evidence="12 13">
    <name type="scientific">Turicibacter bilis</name>
    <dbReference type="NCBI Taxonomy" id="2735723"/>
    <lineage>
        <taxon>Bacteria</taxon>
        <taxon>Bacillati</taxon>
        <taxon>Bacillota</taxon>
        <taxon>Erysipelotrichia</taxon>
        <taxon>Erysipelotrichales</taxon>
        <taxon>Turicibacteraceae</taxon>
        <taxon>Turicibacter</taxon>
    </lineage>
</organism>
<keyword evidence="6 12" id="KW-0067">ATP-binding</keyword>
<dbReference type="PROSITE" id="PS50929">
    <property type="entry name" value="ABC_TM1F"/>
    <property type="match status" value="1"/>
</dbReference>
<feature type="transmembrane region" description="Helical" evidence="9">
    <location>
        <begin position="257"/>
        <end position="280"/>
    </location>
</feature>
<evidence type="ECO:0000256" key="4">
    <source>
        <dbReference type="ARBA" id="ARBA00022692"/>
    </source>
</evidence>
<evidence type="ECO:0000256" key="9">
    <source>
        <dbReference type="SAM" id="Phobius"/>
    </source>
</evidence>
<dbReference type="FunFam" id="3.40.50.300:FF:000221">
    <property type="entry name" value="Multidrug ABC transporter ATP-binding protein"/>
    <property type="match status" value="1"/>
</dbReference>
<evidence type="ECO:0000259" key="10">
    <source>
        <dbReference type="PROSITE" id="PS50893"/>
    </source>
</evidence>
<dbReference type="CDD" id="cd18542">
    <property type="entry name" value="ABC_6TM_YknU_like"/>
    <property type="match status" value="1"/>
</dbReference>
<dbReference type="InterPro" id="IPR036640">
    <property type="entry name" value="ABC1_TM_sf"/>
</dbReference>
<gene>
    <name evidence="12" type="ORF">J0J70_11830</name>
</gene>
<dbReference type="InterPro" id="IPR003593">
    <property type="entry name" value="AAA+_ATPase"/>
</dbReference>
<dbReference type="InterPro" id="IPR003439">
    <property type="entry name" value="ABC_transporter-like_ATP-bd"/>
</dbReference>
<dbReference type="Pfam" id="PF00005">
    <property type="entry name" value="ABC_tran"/>
    <property type="match status" value="1"/>
</dbReference>
<dbReference type="InterPro" id="IPR027417">
    <property type="entry name" value="P-loop_NTPase"/>
</dbReference>
<keyword evidence="7 9" id="KW-1133">Transmembrane helix</keyword>
<feature type="transmembrane region" description="Helical" evidence="9">
    <location>
        <begin position="175"/>
        <end position="194"/>
    </location>
</feature>
<dbReference type="GO" id="GO:0005524">
    <property type="term" value="F:ATP binding"/>
    <property type="evidence" value="ECO:0007669"/>
    <property type="project" value="UniProtKB-KW"/>
</dbReference>
<dbReference type="PROSITE" id="PS00211">
    <property type="entry name" value="ABC_TRANSPORTER_1"/>
    <property type="match status" value="1"/>
</dbReference>
<evidence type="ECO:0000313" key="12">
    <source>
        <dbReference type="EMBL" id="UUF08250.1"/>
    </source>
</evidence>
<protein>
    <submittedName>
        <fullName evidence="12">ABC transporter ATP-binding protein</fullName>
    </submittedName>
</protein>
<evidence type="ECO:0000256" key="7">
    <source>
        <dbReference type="ARBA" id="ARBA00022989"/>
    </source>
</evidence>
<feature type="domain" description="ABC transmembrane type-1" evidence="11">
    <location>
        <begin position="19"/>
        <end position="318"/>
    </location>
</feature>
<feature type="transmembrane region" description="Helical" evidence="9">
    <location>
        <begin position="151"/>
        <end position="169"/>
    </location>
</feature>
<dbReference type="InterPro" id="IPR011527">
    <property type="entry name" value="ABC1_TM_dom"/>
</dbReference>
<sequence>MSELKSIYRWLEGQRLKVLGALVATACGIIFSTLIPLVNQTAIDMVIKQTTEGEQTIISKIVLSVSTFQGQLLMCGFLIILFTIINALFNFLKARWSAEASEDLAKSLKDKMYNHIQQLSFMYHKRAETGDLIQRCTSDIDTIRLFLSSQLVEMGYSILIFVIIFTFMLTLNVKFALVSVCVTPILFTFCFIFFKKVKSSFQEADESEARMSTMIQENLTGVRVVRAYCNQEFEIEQFEKRNSDYRVKSYVMTKLNALFWSSSDFLSLFQIAITVIYGAYLSINGEITLGTLQAFISYESMIIWPVRQLGRILTDLGKTTISAKRINEVLSEPIEFEEGLQKPDIKGTIEFNHVGFEYEDHDRILKDITFKVQRGQTIAIIGRTGSGKTTLMNLLMRLHDYTDGSIKIDGVELKHIDKKWLRRHIGAVLQELFLYSKTIKQNIAIAKKDAVDEEIHSVAQLASVHHVIEEFQEGYDTIVGERGVTLSGGQKQRVGIARALINECPILIFDDSLSAVDTETDIVIRKALKERSKDVTTFIIAHRVSTVKDADQILVLDKGRIIQQGTHDELIHQGGLYQTFWEIQNEKEAEVLSLVNQGSEV</sequence>
<dbReference type="EMBL" id="CP071250">
    <property type="protein sequence ID" value="UUF08250.1"/>
    <property type="molecule type" value="Genomic_DNA"/>
</dbReference>
<dbReference type="SMART" id="SM00382">
    <property type="entry name" value="AAA"/>
    <property type="match status" value="1"/>
</dbReference>
<evidence type="ECO:0000256" key="3">
    <source>
        <dbReference type="ARBA" id="ARBA00022475"/>
    </source>
</evidence>
<keyword evidence="2" id="KW-0813">Transport</keyword>
<dbReference type="Gene3D" id="3.40.50.300">
    <property type="entry name" value="P-loop containing nucleotide triphosphate hydrolases"/>
    <property type="match status" value="1"/>
</dbReference>
<accession>A0A9Q9CGM0</accession>
<dbReference type="GO" id="GO:0016887">
    <property type="term" value="F:ATP hydrolysis activity"/>
    <property type="evidence" value="ECO:0007669"/>
    <property type="project" value="InterPro"/>
</dbReference>
<dbReference type="PANTHER" id="PTHR24221:SF654">
    <property type="entry name" value="ATP-BINDING CASSETTE SUB-FAMILY B MEMBER 6"/>
    <property type="match status" value="1"/>
</dbReference>
<feature type="domain" description="ABC transporter" evidence="10">
    <location>
        <begin position="349"/>
        <end position="583"/>
    </location>
</feature>
<evidence type="ECO:0000313" key="13">
    <source>
        <dbReference type="Proteomes" id="UP001058072"/>
    </source>
</evidence>
<comment type="subcellular location">
    <subcellularLocation>
        <location evidence="1">Cell membrane</location>
        <topology evidence="1">Multi-pass membrane protein</topology>
    </subcellularLocation>
</comment>
<keyword evidence="3" id="KW-1003">Cell membrane</keyword>
<dbReference type="RefSeq" id="WP_055305546.1">
    <property type="nucleotide sequence ID" value="NZ_CP071250.1"/>
</dbReference>
<reference evidence="12" key="1">
    <citation type="submission" date="2021-03" db="EMBL/GenBank/DDBJ databases">
        <title>Comparative Genomics and Metabolomics in the genus Turicibacter.</title>
        <authorList>
            <person name="Maki J."/>
            <person name="Looft T."/>
        </authorList>
    </citation>
    <scope>NUCLEOTIDE SEQUENCE</scope>
    <source>
        <strain evidence="12">ISU324</strain>
    </source>
</reference>
<name>A0A9Q9CGM0_9FIRM</name>
<evidence type="ECO:0000256" key="1">
    <source>
        <dbReference type="ARBA" id="ARBA00004651"/>
    </source>
</evidence>
<dbReference type="InterPro" id="IPR017871">
    <property type="entry name" value="ABC_transporter-like_CS"/>
</dbReference>
<feature type="transmembrane region" description="Helical" evidence="9">
    <location>
        <begin position="71"/>
        <end position="92"/>
    </location>
</feature>
<dbReference type="Pfam" id="PF00664">
    <property type="entry name" value="ABC_membrane"/>
    <property type="match status" value="1"/>
</dbReference>
<dbReference type="Gene3D" id="1.20.1560.10">
    <property type="entry name" value="ABC transporter type 1, transmembrane domain"/>
    <property type="match status" value="1"/>
</dbReference>
<proteinExistence type="predicted"/>
<dbReference type="PROSITE" id="PS50893">
    <property type="entry name" value="ABC_TRANSPORTER_2"/>
    <property type="match status" value="1"/>
</dbReference>